<name>A0A1I7RZP6_BURXY</name>
<dbReference type="AlphaFoldDB" id="A0A1I7RZP6"/>
<evidence type="ECO:0000313" key="3">
    <source>
        <dbReference type="EMBL" id="CAG9111514.1"/>
    </source>
</evidence>
<sequence length="176" mass="19794">MFFFILFLTVSTSFVKADFSETVNDINHFFSPAALDDKVMAQIGELVAKNEWQSHAKKYLESLPLYSEYAWKLQLPLQYALPYLCEPCSVSAPIIQDFLKSTGLASLAFELAICNVFFALDRSELVPVCEAFLVGLDVYARYAPTESLCSFIPACPAKNVTKRSAPKYRSRFGDDE</sequence>
<organism evidence="4 6">
    <name type="scientific">Bursaphelenchus xylophilus</name>
    <name type="common">Pinewood nematode worm</name>
    <name type="synonym">Aphelenchoides xylophilus</name>
    <dbReference type="NCBI Taxonomy" id="6326"/>
    <lineage>
        <taxon>Eukaryota</taxon>
        <taxon>Metazoa</taxon>
        <taxon>Ecdysozoa</taxon>
        <taxon>Nematoda</taxon>
        <taxon>Chromadorea</taxon>
        <taxon>Rhabditida</taxon>
        <taxon>Tylenchina</taxon>
        <taxon>Tylenchomorpha</taxon>
        <taxon>Aphelenchoidea</taxon>
        <taxon>Aphelenchoididae</taxon>
        <taxon>Bursaphelenchus</taxon>
    </lineage>
</organism>
<reference evidence="3" key="2">
    <citation type="submission" date="2020-08" db="EMBL/GenBank/DDBJ databases">
        <authorList>
            <person name="Kikuchi T."/>
        </authorList>
    </citation>
    <scope>NUCLEOTIDE SEQUENCE</scope>
    <source>
        <strain evidence="2">Ka4C1</strain>
    </source>
</reference>
<evidence type="ECO:0000313" key="6">
    <source>
        <dbReference type="WBParaSite" id="BXY_0621800.1"/>
    </source>
</evidence>
<evidence type="ECO:0000313" key="5">
    <source>
        <dbReference type="Proteomes" id="UP000659654"/>
    </source>
</evidence>
<dbReference type="EMBL" id="CAJFCV020000003">
    <property type="protein sequence ID" value="CAG9111514.1"/>
    <property type="molecule type" value="Genomic_DNA"/>
</dbReference>
<accession>A0A1I7RZP6</accession>
<gene>
    <name evidence="2" type="ORF">BXYJ_LOCUS7761</name>
</gene>
<keyword evidence="1" id="KW-0732">Signal</keyword>
<proteinExistence type="predicted"/>
<evidence type="ECO:0000313" key="2">
    <source>
        <dbReference type="EMBL" id="CAD5223002.1"/>
    </source>
</evidence>
<feature type="chain" id="PRO_5035399661" evidence="1">
    <location>
        <begin position="18"/>
        <end position="176"/>
    </location>
</feature>
<feature type="signal peptide" evidence="1">
    <location>
        <begin position="1"/>
        <end position="17"/>
    </location>
</feature>
<reference evidence="6" key="1">
    <citation type="submission" date="2016-11" db="UniProtKB">
        <authorList>
            <consortium name="WormBaseParasite"/>
        </authorList>
    </citation>
    <scope>IDENTIFICATION</scope>
</reference>
<evidence type="ECO:0000256" key="1">
    <source>
        <dbReference type="SAM" id="SignalP"/>
    </source>
</evidence>
<evidence type="ECO:0000313" key="4">
    <source>
        <dbReference type="Proteomes" id="UP000095284"/>
    </source>
</evidence>
<dbReference type="Proteomes" id="UP000095284">
    <property type="component" value="Unplaced"/>
</dbReference>
<keyword evidence="5" id="KW-1185">Reference proteome</keyword>
<dbReference type="OrthoDB" id="10408068at2759"/>
<dbReference type="WBParaSite" id="BXY_0621800.1">
    <property type="protein sequence ID" value="BXY_0621800.1"/>
    <property type="gene ID" value="BXY_0621800"/>
</dbReference>
<protein>
    <submittedName>
        <fullName evidence="2">(pine wood nematode) hypothetical protein</fullName>
    </submittedName>
</protein>
<dbReference type="Proteomes" id="UP000659654">
    <property type="component" value="Unassembled WGS sequence"/>
</dbReference>
<dbReference type="EMBL" id="CAJFDI010000003">
    <property type="protein sequence ID" value="CAD5223002.1"/>
    <property type="molecule type" value="Genomic_DNA"/>
</dbReference>
<dbReference type="Proteomes" id="UP000582659">
    <property type="component" value="Unassembled WGS sequence"/>
</dbReference>